<gene>
    <name evidence="2" type="ORF">SAMN05660649_02231</name>
</gene>
<keyword evidence="1" id="KW-0472">Membrane</keyword>
<dbReference type="Pfam" id="PF05145">
    <property type="entry name" value="AbrB"/>
    <property type="match status" value="1"/>
</dbReference>
<dbReference type="AlphaFoldDB" id="A0A1I2TN64"/>
<keyword evidence="1" id="KW-0812">Transmembrane</keyword>
<protein>
    <recommendedName>
        <fullName evidence="4">AbrB family transcriptional regulator</fullName>
    </recommendedName>
</protein>
<evidence type="ECO:0008006" key="4">
    <source>
        <dbReference type="Google" id="ProtNLM"/>
    </source>
</evidence>
<feature type="transmembrane region" description="Helical" evidence="1">
    <location>
        <begin position="235"/>
        <end position="253"/>
    </location>
</feature>
<dbReference type="NCBIfam" id="TIGR03082">
    <property type="entry name" value="Gneg_AbrB_dup"/>
    <property type="match status" value="1"/>
</dbReference>
<organism evidence="2 3">
    <name type="scientific">Desulfotruncus arcticus DSM 17038</name>
    <dbReference type="NCBI Taxonomy" id="1121424"/>
    <lineage>
        <taxon>Bacteria</taxon>
        <taxon>Bacillati</taxon>
        <taxon>Bacillota</taxon>
        <taxon>Clostridia</taxon>
        <taxon>Eubacteriales</taxon>
        <taxon>Desulfallaceae</taxon>
        <taxon>Desulfotruncus</taxon>
    </lineage>
</organism>
<evidence type="ECO:0000256" key="1">
    <source>
        <dbReference type="SAM" id="Phobius"/>
    </source>
</evidence>
<dbReference type="PANTHER" id="PTHR38457:SF1">
    <property type="entry name" value="REGULATOR ABRB-RELATED"/>
    <property type="match status" value="1"/>
</dbReference>
<accession>A0A1I2TN64</accession>
<dbReference type="OrthoDB" id="5460360at2"/>
<feature type="transmembrane region" description="Helical" evidence="1">
    <location>
        <begin position="212"/>
        <end position="229"/>
    </location>
</feature>
<feature type="transmembrane region" description="Helical" evidence="1">
    <location>
        <begin position="20"/>
        <end position="38"/>
    </location>
</feature>
<evidence type="ECO:0000313" key="3">
    <source>
        <dbReference type="Proteomes" id="UP000199337"/>
    </source>
</evidence>
<dbReference type="RefSeq" id="WP_092471447.1">
    <property type="nucleotide sequence ID" value="NZ_FOOX01000007.1"/>
</dbReference>
<proteinExistence type="predicted"/>
<dbReference type="EMBL" id="FOOX01000007">
    <property type="protein sequence ID" value="SFG63751.1"/>
    <property type="molecule type" value="Genomic_DNA"/>
</dbReference>
<feature type="transmembrane region" description="Helical" evidence="1">
    <location>
        <begin position="50"/>
        <end position="70"/>
    </location>
</feature>
<dbReference type="InterPro" id="IPR007820">
    <property type="entry name" value="AbrB_fam"/>
</dbReference>
<dbReference type="STRING" id="341036.SAMN05660649_02231"/>
<evidence type="ECO:0000313" key="2">
    <source>
        <dbReference type="EMBL" id="SFG63751.1"/>
    </source>
</evidence>
<dbReference type="GO" id="GO:0010468">
    <property type="term" value="P:regulation of gene expression"/>
    <property type="evidence" value="ECO:0007669"/>
    <property type="project" value="InterPro"/>
</dbReference>
<keyword evidence="1" id="KW-1133">Transmembrane helix</keyword>
<feature type="transmembrane region" description="Helical" evidence="1">
    <location>
        <begin position="145"/>
        <end position="163"/>
    </location>
</feature>
<feature type="transmembrane region" description="Helical" evidence="1">
    <location>
        <begin position="82"/>
        <end position="100"/>
    </location>
</feature>
<sequence>MALFIETLIVSLIGGFTFNFLKIPLPWLLGPLVFIMLWKSTTKRALFWPVWLRNIGLVVLGLTIGISFTVETGWQILKQLPSIVLATVFTLSFSLLVGYFTSRKTGLTLATSIMGSIPGGLPQMVALSEEIKDTDVTVITFMQTVRIMSVIFIVPFIVIHGLAKDISPTTGVGSIAESVGLLLTGISWHTLLFLSLILMAVWFSLRVNLPTPYLIGPILGSIILVLAGYQVPTVPTMFVVASQICIGSYMGLTTNIRTLAHMRKVLLYVLGGNLAIVLFSFSIGYILTCLYPLNLIDAFLGTAPGGIAEMGITAL</sequence>
<reference evidence="3" key="1">
    <citation type="submission" date="2016-10" db="EMBL/GenBank/DDBJ databases">
        <authorList>
            <person name="Varghese N."/>
            <person name="Submissions S."/>
        </authorList>
    </citation>
    <scope>NUCLEOTIDE SEQUENCE [LARGE SCALE GENOMIC DNA]</scope>
    <source>
        <strain evidence="3">DSM 17038</strain>
    </source>
</reference>
<dbReference type="InterPro" id="IPR017516">
    <property type="entry name" value="AbrB_dup"/>
</dbReference>
<dbReference type="Proteomes" id="UP000199337">
    <property type="component" value="Unassembled WGS sequence"/>
</dbReference>
<feature type="transmembrane region" description="Helical" evidence="1">
    <location>
        <begin position="183"/>
        <end position="205"/>
    </location>
</feature>
<dbReference type="GO" id="GO:0016020">
    <property type="term" value="C:membrane"/>
    <property type="evidence" value="ECO:0007669"/>
    <property type="project" value="InterPro"/>
</dbReference>
<keyword evidence="3" id="KW-1185">Reference proteome</keyword>
<name>A0A1I2TN64_9FIRM</name>
<feature type="transmembrane region" description="Helical" evidence="1">
    <location>
        <begin position="265"/>
        <end position="287"/>
    </location>
</feature>
<dbReference type="PANTHER" id="PTHR38457">
    <property type="entry name" value="REGULATOR ABRB-RELATED"/>
    <property type="match status" value="1"/>
</dbReference>
<dbReference type="PIRSF" id="PIRSF038991">
    <property type="entry name" value="Protein_AbrB"/>
    <property type="match status" value="1"/>
</dbReference>